<feature type="transmembrane region" description="Helical" evidence="7">
    <location>
        <begin position="308"/>
        <end position="330"/>
    </location>
</feature>
<accession>A0ABU5VP95</accession>
<evidence type="ECO:0000256" key="3">
    <source>
        <dbReference type="ARBA" id="ARBA00022989"/>
    </source>
</evidence>
<dbReference type="Pfam" id="PF00361">
    <property type="entry name" value="Proton_antipo_M"/>
    <property type="match status" value="1"/>
</dbReference>
<name>A0ABU5VP95_9BACT</name>
<dbReference type="EMBL" id="JAYGJQ010000001">
    <property type="protein sequence ID" value="MEA9354762.1"/>
    <property type="molecule type" value="Genomic_DNA"/>
</dbReference>
<evidence type="ECO:0000313" key="10">
    <source>
        <dbReference type="EMBL" id="MEA9354762.1"/>
    </source>
</evidence>
<feature type="transmembrane region" description="Helical" evidence="7">
    <location>
        <begin position="283"/>
        <end position="301"/>
    </location>
</feature>
<evidence type="ECO:0000256" key="4">
    <source>
        <dbReference type="ARBA" id="ARBA00023136"/>
    </source>
</evidence>
<feature type="transmembrane region" description="Helical" evidence="7">
    <location>
        <begin position="114"/>
        <end position="132"/>
    </location>
</feature>
<feature type="transmembrane region" description="Helical" evidence="7">
    <location>
        <begin position="35"/>
        <end position="56"/>
    </location>
</feature>
<feature type="transmembrane region" description="Helical" evidence="7">
    <location>
        <begin position="375"/>
        <end position="397"/>
    </location>
</feature>
<evidence type="ECO:0000256" key="2">
    <source>
        <dbReference type="ARBA" id="ARBA00022692"/>
    </source>
</evidence>
<dbReference type="PRINTS" id="PR01435">
    <property type="entry name" value="NPOXDRDTASE5"/>
</dbReference>
<dbReference type="PRINTS" id="PR01434">
    <property type="entry name" value="NADHDHGNASE5"/>
</dbReference>
<dbReference type="Gene3D" id="1.20.5.2700">
    <property type="match status" value="1"/>
</dbReference>
<dbReference type="RefSeq" id="WP_323574245.1">
    <property type="nucleotide sequence ID" value="NZ_JAYGJQ010000001.1"/>
</dbReference>
<keyword evidence="2 5" id="KW-0812">Transmembrane</keyword>
<sequence length="675" mass="75351">MYENYLALIPFFPLLAFLLNSILIRNKLNNVQAGLITFMSLFISFVLVILTSIHVLKNGPVSVRLWEWMSYGNIKFDIHFIMDELSVILSLMVTGIGSAIAFFSIGYMDHEEKVGKFFGFFALFAFSMLLLVHGENFLVLFMGWEGVGLSSYLLIGFWYEHTKNGNAAKKAFLANRVGDFGLVLGIIGYALVFNTISFTDLAHPDMAILMANKEVLIISSLLLVLGAAGKSAQIPLFIWLPDAMMGPTPVSALMHAATMVTAGIFLLCRVSNVIVHFSVVLDVIAWMGALTALLAALIAMTQRDIKKILAYSTVSQLGYMVLAVGVGAFSTGMFHVFTHAFFKALLFLCAASVIYGCHHEQDIFKMGGLKKKMPITFWTFTVGFLAIAGIPGFSGFFSKDEILTMALTNPGNGPWLYGIGLITALLTAFYMTRMLVLVFIVEPAKAAKVEVVHAKKKKHSKHDKSEEKLEEEVEHEDAHDDHHEIHESPSVMTVPLIILAICSFAAGYIGLPHVLSHEHARLFQDFVERFVAKTEGHTHLSVQTEYIMMGMTTFLILSSMGLAYWIYVKNDHVKMRDTLQEKFKTLWTISSEKFKVDEFYELAIIKPLYKTGGFLVDIIEAHVINGFIKVLTKVTSGSGQFLDDNKPERLEMGILYIVVGLTVIITLIFREFIFR</sequence>
<feature type="region of interest" description="Disordered" evidence="6">
    <location>
        <begin position="457"/>
        <end position="484"/>
    </location>
</feature>
<feature type="transmembrane region" description="Helical" evidence="7">
    <location>
        <begin position="654"/>
        <end position="673"/>
    </location>
</feature>
<evidence type="ECO:0000256" key="7">
    <source>
        <dbReference type="SAM" id="Phobius"/>
    </source>
</evidence>
<keyword evidence="3 7" id="KW-1133">Transmembrane helix</keyword>
<keyword evidence="11" id="KW-1185">Reference proteome</keyword>
<dbReference type="InterPro" id="IPR018393">
    <property type="entry name" value="NADHpl_OxRdtase_5_subgr"/>
</dbReference>
<feature type="domain" description="NADH:quinone oxidoreductase/Mrp antiporter transmembrane" evidence="8">
    <location>
        <begin position="136"/>
        <end position="427"/>
    </location>
</feature>
<dbReference type="PANTHER" id="PTHR42829:SF2">
    <property type="entry name" value="NADH-UBIQUINONE OXIDOREDUCTASE CHAIN 5"/>
    <property type="match status" value="1"/>
</dbReference>
<evidence type="ECO:0000259" key="9">
    <source>
        <dbReference type="Pfam" id="PF00662"/>
    </source>
</evidence>
<evidence type="ECO:0000259" key="8">
    <source>
        <dbReference type="Pfam" id="PF00361"/>
    </source>
</evidence>
<feature type="transmembrane region" description="Helical" evidence="7">
    <location>
        <begin position="216"/>
        <end position="240"/>
    </location>
</feature>
<dbReference type="Pfam" id="PF00662">
    <property type="entry name" value="Proton_antipo_N"/>
    <property type="match status" value="1"/>
</dbReference>
<dbReference type="Proteomes" id="UP001302274">
    <property type="component" value="Unassembled WGS sequence"/>
</dbReference>
<feature type="transmembrane region" description="Helical" evidence="7">
    <location>
        <begin position="6"/>
        <end position="23"/>
    </location>
</feature>
<dbReference type="InterPro" id="IPR003945">
    <property type="entry name" value="NU5C-like"/>
</dbReference>
<dbReference type="PANTHER" id="PTHR42829">
    <property type="entry name" value="NADH-UBIQUINONE OXIDOREDUCTASE CHAIN 5"/>
    <property type="match status" value="1"/>
</dbReference>
<feature type="transmembrane region" description="Helical" evidence="7">
    <location>
        <begin position="336"/>
        <end position="355"/>
    </location>
</feature>
<comment type="subcellular location">
    <subcellularLocation>
        <location evidence="1">Endomembrane system</location>
        <topology evidence="1">Multi-pass membrane protein</topology>
    </subcellularLocation>
    <subcellularLocation>
        <location evidence="5">Membrane</location>
        <topology evidence="5">Multi-pass membrane protein</topology>
    </subcellularLocation>
</comment>
<organism evidence="10 11">
    <name type="scientific">Bacteriovorax antarcticus</name>
    <dbReference type="NCBI Taxonomy" id="3088717"/>
    <lineage>
        <taxon>Bacteria</taxon>
        <taxon>Pseudomonadati</taxon>
        <taxon>Bdellovibrionota</taxon>
        <taxon>Bacteriovoracia</taxon>
        <taxon>Bacteriovoracales</taxon>
        <taxon>Bacteriovoracaceae</taxon>
        <taxon>Bacteriovorax</taxon>
    </lineage>
</organism>
<feature type="transmembrane region" description="Helical" evidence="7">
    <location>
        <begin position="491"/>
        <end position="511"/>
    </location>
</feature>
<evidence type="ECO:0000256" key="5">
    <source>
        <dbReference type="RuleBase" id="RU000320"/>
    </source>
</evidence>
<protein>
    <submittedName>
        <fullName evidence="10">NADH-quinone oxidoreductase subunit L</fullName>
    </submittedName>
</protein>
<evidence type="ECO:0000256" key="6">
    <source>
        <dbReference type="SAM" id="MobiDB-lite"/>
    </source>
</evidence>
<gene>
    <name evidence="10" type="primary">nuoL</name>
    <name evidence="10" type="ORF">SHI21_01020</name>
</gene>
<evidence type="ECO:0000313" key="11">
    <source>
        <dbReference type="Proteomes" id="UP001302274"/>
    </source>
</evidence>
<feature type="transmembrane region" description="Helical" evidence="7">
    <location>
        <begin position="417"/>
        <end position="441"/>
    </location>
</feature>
<reference evidence="10 11" key="1">
    <citation type="submission" date="2023-11" db="EMBL/GenBank/DDBJ databases">
        <title>A Novel Polar Bacteriovorax (B. antarcticus) Isolated from the Biocrust in Antarctica.</title>
        <authorList>
            <person name="Mun W."/>
            <person name="Choi S.Y."/>
            <person name="Mitchell R.J."/>
        </authorList>
    </citation>
    <scope>NUCLEOTIDE SEQUENCE [LARGE SCALE GENOMIC DNA]</scope>
    <source>
        <strain evidence="10 11">PP10</strain>
    </source>
</reference>
<evidence type="ECO:0000256" key="1">
    <source>
        <dbReference type="ARBA" id="ARBA00004127"/>
    </source>
</evidence>
<comment type="caution">
    <text evidence="10">The sequence shown here is derived from an EMBL/GenBank/DDBJ whole genome shotgun (WGS) entry which is preliminary data.</text>
</comment>
<keyword evidence="4 7" id="KW-0472">Membrane</keyword>
<feature type="transmembrane region" description="Helical" evidence="7">
    <location>
        <begin position="85"/>
        <end position="107"/>
    </location>
</feature>
<dbReference type="InterPro" id="IPR001750">
    <property type="entry name" value="ND/Mrp_TM"/>
</dbReference>
<dbReference type="NCBIfam" id="TIGR01974">
    <property type="entry name" value="NDH_I_L"/>
    <property type="match status" value="1"/>
</dbReference>
<feature type="transmembrane region" description="Helical" evidence="7">
    <location>
        <begin position="546"/>
        <end position="567"/>
    </location>
</feature>
<dbReference type="InterPro" id="IPR001516">
    <property type="entry name" value="Proton_antipo_N"/>
</dbReference>
<feature type="transmembrane region" description="Helical" evidence="7">
    <location>
        <begin position="252"/>
        <end position="277"/>
    </location>
</feature>
<feature type="domain" description="NADH-Ubiquinone oxidoreductase (complex I) chain 5 N-terminal" evidence="9">
    <location>
        <begin position="68"/>
        <end position="118"/>
    </location>
</feature>
<dbReference type="NCBIfam" id="NF005141">
    <property type="entry name" value="PRK06590.1"/>
    <property type="match status" value="1"/>
</dbReference>
<proteinExistence type="predicted"/>
<feature type="transmembrane region" description="Helical" evidence="7">
    <location>
        <begin position="180"/>
        <end position="196"/>
    </location>
</feature>
<feature type="transmembrane region" description="Helical" evidence="7">
    <location>
        <begin position="138"/>
        <end position="159"/>
    </location>
</feature>